<evidence type="ECO:0000256" key="1">
    <source>
        <dbReference type="SAM" id="SignalP"/>
    </source>
</evidence>
<keyword evidence="1" id="KW-0732">Signal</keyword>
<dbReference type="AlphaFoldDB" id="A0A1Y1KSD6"/>
<organism evidence="2">
    <name type="scientific">Photinus pyralis</name>
    <name type="common">Common eastern firefly</name>
    <name type="synonym">Lampyris pyralis</name>
    <dbReference type="NCBI Taxonomy" id="7054"/>
    <lineage>
        <taxon>Eukaryota</taxon>
        <taxon>Metazoa</taxon>
        <taxon>Ecdysozoa</taxon>
        <taxon>Arthropoda</taxon>
        <taxon>Hexapoda</taxon>
        <taxon>Insecta</taxon>
        <taxon>Pterygota</taxon>
        <taxon>Neoptera</taxon>
        <taxon>Endopterygota</taxon>
        <taxon>Coleoptera</taxon>
        <taxon>Polyphaga</taxon>
        <taxon>Elateriformia</taxon>
        <taxon>Elateroidea</taxon>
        <taxon>Lampyridae</taxon>
        <taxon>Lampyrinae</taxon>
        <taxon>Photinus</taxon>
    </lineage>
</organism>
<feature type="chain" id="PRO_5011907318" description="Pacifastin domain-containing protein" evidence="1">
    <location>
        <begin position="24"/>
        <end position="110"/>
    </location>
</feature>
<proteinExistence type="predicted"/>
<sequence>MATRAVYGFSLAIVTLLVLETSADSFVCDLNKSYQENKCNICFCTGDRTTGSEFGCTRMFCDDVENNMLKNCDPTVPSPYRNCWCIREVGTVCEIPKRNLMYLHQLQFKL</sequence>
<dbReference type="EMBL" id="GEZM01077983">
    <property type="protein sequence ID" value="JAV63082.1"/>
    <property type="molecule type" value="Transcribed_RNA"/>
</dbReference>
<dbReference type="EMBL" id="GEZM01077985">
    <property type="protein sequence ID" value="JAV63080.1"/>
    <property type="molecule type" value="Transcribed_RNA"/>
</dbReference>
<reference evidence="2" key="1">
    <citation type="journal article" date="2016" name="Sci. Rep.">
        <title>Molecular characterization of firefly nuptial gifts: a multi-omics approach sheds light on postcopulatory sexual selection.</title>
        <authorList>
            <person name="Al-Wathiqui N."/>
            <person name="Fallon T.R."/>
            <person name="South A."/>
            <person name="Weng J.K."/>
            <person name="Lewis S.M."/>
        </authorList>
    </citation>
    <scope>NUCLEOTIDE SEQUENCE</scope>
</reference>
<protein>
    <recommendedName>
        <fullName evidence="3">Pacifastin domain-containing protein</fullName>
    </recommendedName>
</protein>
<accession>A0A1Y1KSD6</accession>
<feature type="signal peptide" evidence="1">
    <location>
        <begin position="1"/>
        <end position="23"/>
    </location>
</feature>
<evidence type="ECO:0008006" key="3">
    <source>
        <dbReference type="Google" id="ProtNLM"/>
    </source>
</evidence>
<evidence type="ECO:0000313" key="2">
    <source>
        <dbReference type="EMBL" id="JAV63080.1"/>
    </source>
</evidence>
<dbReference type="EMBL" id="GEZM01077988">
    <property type="protein sequence ID" value="JAV63077.1"/>
    <property type="molecule type" value="Transcribed_RNA"/>
</dbReference>
<name>A0A1Y1KSD6_PHOPY</name>